<name>A0ABP4FLF5_9PSEU</name>
<sequence>MTPAVPDIDFRQVRPHGSPAARSGGFEEVASLVIKDGIPGLIDWPEGTTFRRFGNPDGGREGTGILENGDVWAWQAKYLFALGDSEIAQVRKSVVRALETEPNLKRYFIALPYDLPAGDTVQNGRPVKSAATRWQEKKEEWEKLAKDKGNEVEFLYVGASELSDQLTRVENAGRVRYWFGAAAMSANEQQHRLDDVISKVGRRYAPELHIEVDAVRALEGLGRSDAYVHRIQLALASLRSARSATWRAPADDSDLQVHLDTCVERLTGAEVALGEFLDVARGTGPLPGIADQIEAVEPELDTVSTRLRTDYLRDGGYYVGAAASVHSNVLKAEEATWAALELLRSADTVAAERGLLLMTGRAGVGKTHLFCDVASRRLAQGYPTLVLLGQDFDEGTLLPQIGKLTQIDGHLDEILKLLDAAAEAAGCSAMLMVDAINEGAKAGRWNTELRALARAVDRYPNVVLAVSCRTEFVEAVVGENELPRVEHLGFAEATPEAVDRYVAEYGLKSVTFPVLNPEFGNALFLKLACEALSTLGETRFTLGTVGLTTVCDAFLVAVNERLAVPDRCDYDSTSHLVRVVARELAALGPGPYERNQIKQIVDGALPDRGWSKSLFAGMLREGLLLETRDNHVVFTYQRLCDVLRAELLAEKSVAELAAWYEALEAGSHWYENGVIGALAVLAPDKLGVEVVDLFSDGEGAVEWPVVDAFLEGLALRSPENTTDRTAEIVSNLIAYGGLEVKAWEALLRVACVPDHRTNADCLHRFLLNRPLAQRDKTWSEWLVGAYDISIDHPVKVLLNWARPKSPGSDRLPDELARLSGLTIGWLLTTTDRRVRDHATRALVAVGERNLSGLASAVQAFRGCDDPYVVERLAAAACSVALRSNDADTITVVADAAADLVADGMPVHLATRDYLRRIADAAKAHGWSGPDWTPPYGSVWPVECLPHEQVKEMTGAPDYAYSSILRSLTGITGDFGRYVVKPAIEHFDVPNYEDVEREAERAIFSRVVDFGWTPERFANLDGGRRGGHEGYIERYGKKYQWIALHELLGRLADNYQLTDRWDDAALPFDYYSLDQVLYHDIDPTVIIYRETTDPDKPLPWFAPAAATFPAEITEDYPSDIDGVPDPLDLIALTDYDGTHWLSLVRYANWAQELPPEIAAFNPPNLSIWMQVRSYIVRIEDLDSLKSWAAEGGGQDYDGRWMPEHAELYNCHLANHPFSAEWNRASGEAEPRYGAVPIPVTLYVPNAEYNGTGSSHDTTDISGHVPSRLLFEVLKLDHGKDFTWTDVIGPAVVDPTAGTNASSTLVLRRDLVDRLADRGYSLFWTVLLNKQLEKHDPDDMYRWVSASASYILNDTTIELVAAVATRRSPASAGESQAIAWNPRESE</sequence>
<evidence type="ECO:0000313" key="2">
    <source>
        <dbReference type="EMBL" id="GAA1190181.1"/>
    </source>
</evidence>
<protein>
    <recommendedName>
        <fullName evidence="4">ATP-binding protein</fullName>
    </recommendedName>
</protein>
<dbReference type="EMBL" id="BAAALM010000001">
    <property type="protein sequence ID" value="GAA1190181.1"/>
    <property type="molecule type" value="Genomic_DNA"/>
</dbReference>
<gene>
    <name evidence="2" type="ORF">GCM10009675_00390</name>
</gene>
<accession>A0ABP4FLF5</accession>
<dbReference type="InterPro" id="IPR027417">
    <property type="entry name" value="P-loop_NTPase"/>
</dbReference>
<dbReference type="SUPFAM" id="SSF52540">
    <property type="entry name" value="P-loop containing nucleoside triphosphate hydrolases"/>
    <property type="match status" value="1"/>
</dbReference>
<proteinExistence type="predicted"/>
<reference evidence="3" key="1">
    <citation type="journal article" date="2019" name="Int. J. Syst. Evol. Microbiol.">
        <title>The Global Catalogue of Microorganisms (GCM) 10K type strain sequencing project: providing services to taxonomists for standard genome sequencing and annotation.</title>
        <authorList>
            <consortium name="The Broad Institute Genomics Platform"/>
            <consortium name="The Broad Institute Genome Sequencing Center for Infectious Disease"/>
            <person name="Wu L."/>
            <person name="Ma J."/>
        </authorList>
    </citation>
    <scope>NUCLEOTIDE SEQUENCE [LARGE SCALE GENOMIC DNA]</scope>
    <source>
        <strain evidence="3">JCM 13022</strain>
    </source>
</reference>
<dbReference type="Proteomes" id="UP001500467">
    <property type="component" value="Unassembled WGS sequence"/>
</dbReference>
<organism evidence="2 3">
    <name type="scientific">Prauserella alba</name>
    <dbReference type="NCBI Taxonomy" id="176898"/>
    <lineage>
        <taxon>Bacteria</taxon>
        <taxon>Bacillati</taxon>
        <taxon>Actinomycetota</taxon>
        <taxon>Actinomycetes</taxon>
        <taxon>Pseudonocardiales</taxon>
        <taxon>Pseudonocardiaceae</taxon>
        <taxon>Prauserella</taxon>
    </lineage>
</organism>
<comment type="caution">
    <text evidence="2">The sequence shown here is derived from an EMBL/GenBank/DDBJ whole genome shotgun (WGS) entry which is preliminary data.</text>
</comment>
<evidence type="ECO:0000256" key="1">
    <source>
        <dbReference type="SAM" id="MobiDB-lite"/>
    </source>
</evidence>
<feature type="region of interest" description="Disordered" evidence="1">
    <location>
        <begin position="1"/>
        <end position="23"/>
    </location>
</feature>
<evidence type="ECO:0000313" key="3">
    <source>
        <dbReference type="Proteomes" id="UP001500467"/>
    </source>
</evidence>
<dbReference type="RefSeq" id="WP_253852580.1">
    <property type="nucleotide sequence ID" value="NZ_BAAALM010000001.1"/>
</dbReference>
<evidence type="ECO:0008006" key="4">
    <source>
        <dbReference type="Google" id="ProtNLM"/>
    </source>
</evidence>
<keyword evidence="3" id="KW-1185">Reference proteome</keyword>